<dbReference type="PANTHER" id="PTHR44196:SF2">
    <property type="entry name" value="SHORT-CHAIN DEHYDROGENASE-RELATED"/>
    <property type="match status" value="1"/>
</dbReference>
<proteinExistence type="inferred from homology"/>
<evidence type="ECO:0000313" key="5">
    <source>
        <dbReference type="Proteomes" id="UP000019494"/>
    </source>
</evidence>
<dbReference type="PRINTS" id="PR00081">
    <property type="entry name" value="GDHRDH"/>
</dbReference>
<dbReference type="Pfam" id="PF00106">
    <property type="entry name" value="adh_short"/>
    <property type="match status" value="1"/>
</dbReference>
<dbReference type="GO" id="GO:0016491">
    <property type="term" value="F:oxidoreductase activity"/>
    <property type="evidence" value="ECO:0007669"/>
    <property type="project" value="UniProtKB-KW"/>
</dbReference>
<accession>W9GG60</accession>
<dbReference type="Gene3D" id="3.40.50.720">
    <property type="entry name" value="NAD(P)-binding Rossmann-like Domain"/>
    <property type="match status" value="1"/>
</dbReference>
<sequence>MAPPKPTALVTGATAGIGHEFARQLAAGGHDLVIVARDTARLDAVADELRSTYAAHVETLAADLSQRAQLQRVADRLSETDRPVEVLVNNAGFALKGRFLQNDIADEERHLDVLVRAVLVLSHAAALSMRERGRGRIVNVSSVAGFIASGTYSAAKAWVTTFTEGLANELAGTGVTATALCPGFTHTEFHERAGIRMDGMPAFMWLDARRLVASALADVEKGRVVSVPGAQYKAIVGALKVLPRSLVRNRARTVHRPRSR</sequence>
<keyword evidence="2" id="KW-0560">Oxidoreductase</keyword>
<dbReference type="CDD" id="cd05233">
    <property type="entry name" value="SDR_c"/>
    <property type="match status" value="1"/>
</dbReference>
<dbReference type="Proteomes" id="UP000019494">
    <property type="component" value="Unassembled WGS sequence"/>
</dbReference>
<protein>
    <submittedName>
        <fullName evidence="4">Short-chain dehydrogenase</fullName>
    </submittedName>
</protein>
<dbReference type="OrthoDB" id="9797538at2"/>
<evidence type="ECO:0000313" key="4">
    <source>
        <dbReference type="EMBL" id="EWT05221.1"/>
    </source>
</evidence>
<dbReference type="PATRIC" id="fig|584657.3.peg.2893"/>
<comment type="caution">
    <text evidence="4">The sequence shown here is derived from an EMBL/GenBank/DDBJ whole genome shotgun (WGS) entry which is preliminary data.</text>
</comment>
<dbReference type="PANTHER" id="PTHR44196">
    <property type="entry name" value="DEHYDROGENASE/REDUCTASE SDR FAMILY MEMBER 7B"/>
    <property type="match status" value="1"/>
</dbReference>
<evidence type="ECO:0000256" key="2">
    <source>
        <dbReference type="ARBA" id="ARBA00023002"/>
    </source>
</evidence>
<dbReference type="PIRSF" id="PIRSF000126">
    <property type="entry name" value="11-beta-HSD1"/>
    <property type="match status" value="1"/>
</dbReference>
<dbReference type="PRINTS" id="PR00080">
    <property type="entry name" value="SDRFAMILY"/>
</dbReference>
<keyword evidence="5" id="KW-1185">Reference proteome</keyword>
<dbReference type="GO" id="GO:0016020">
    <property type="term" value="C:membrane"/>
    <property type="evidence" value="ECO:0007669"/>
    <property type="project" value="TreeGrafter"/>
</dbReference>
<evidence type="ECO:0000256" key="1">
    <source>
        <dbReference type="ARBA" id="ARBA00006484"/>
    </source>
</evidence>
<dbReference type="SUPFAM" id="SSF51735">
    <property type="entry name" value="NAD(P)-binding Rossmann-fold domains"/>
    <property type="match status" value="1"/>
</dbReference>
<dbReference type="EMBL" id="AWQS01000134">
    <property type="protein sequence ID" value="EWT05221.1"/>
    <property type="molecule type" value="Genomic_DNA"/>
</dbReference>
<evidence type="ECO:0000256" key="3">
    <source>
        <dbReference type="RuleBase" id="RU000363"/>
    </source>
</evidence>
<dbReference type="AlphaFoldDB" id="W9GG60"/>
<dbReference type="InterPro" id="IPR002347">
    <property type="entry name" value="SDR_fam"/>
</dbReference>
<organism evidence="4 5">
    <name type="scientific">Intrasporangium chromatireducens Q5-1</name>
    <dbReference type="NCBI Taxonomy" id="584657"/>
    <lineage>
        <taxon>Bacteria</taxon>
        <taxon>Bacillati</taxon>
        <taxon>Actinomycetota</taxon>
        <taxon>Actinomycetes</taxon>
        <taxon>Micrococcales</taxon>
        <taxon>Intrasporangiaceae</taxon>
        <taxon>Intrasporangium</taxon>
    </lineage>
</organism>
<name>W9GG60_9MICO</name>
<reference evidence="5" key="1">
    <citation type="submission" date="2013-08" db="EMBL/GenBank/DDBJ databases">
        <title>Intrasporangium oryzae NRRL B-24470.</title>
        <authorList>
            <person name="Liu H."/>
            <person name="Wang G."/>
        </authorList>
    </citation>
    <scope>NUCLEOTIDE SEQUENCE [LARGE SCALE GENOMIC DNA]</scope>
    <source>
        <strain evidence="5">Q5-1</strain>
    </source>
</reference>
<dbReference type="RefSeq" id="WP_034718166.1">
    <property type="nucleotide sequence ID" value="NZ_AWQS01000134.1"/>
</dbReference>
<dbReference type="InterPro" id="IPR036291">
    <property type="entry name" value="NAD(P)-bd_dom_sf"/>
</dbReference>
<comment type="similarity">
    <text evidence="1 3">Belongs to the short-chain dehydrogenases/reductases (SDR) family.</text>
</comment>
<gene>
    <name evidence="4" type="ORF">N864_06270</name>
</gene>